<gene>
    <name evidence="3" type="primary">LOC105743393</name>
</gene>
<reference evidence="3" key="1">
    <citation type="submission" date="2025-08" db="UniProtKB">
        <authorList>
            <consortium name="RefSeq"/>
        </authorList>
    </citation>
    <scope>IDENTIFICATION</scope>
</reference>
<proteinExistence type="predicted"/>
<evidence type="ECO:0000313" key="3">
    <source>
        <dbReference type="RefSeq" id="XP_012372161.1"/>
    </source>
</evidence>
<protein>
    <submittedName>
        <fullName evidence="3">Vegetative cell wall protein gp1-like</fullName>
    </submittedName>
</protein>
<feature type="compositionally biased region" description="Basic and acidic residues" evidence="1">
    <location>
        <begin position="191"/>
        <end position="200"/>
    </location>
</feature>
<feature type="region of interest" description="Disordered" evidence="1">
    <location>
        <begin position="1"/>
        <end position="211"/>
    </location>
</feature>
<feature type="compositionally biased region" description="Basic and acidic residues" evidence="1">
    <location>
        <begin position="138"/>
        <end position="147"/>
    </location>
</feature>
<evidence type="ECO:0000256" key="1">
    <source>
        <dbReference type="SAM" id="MobiDB-lite"/>
    </source>
</evidence>
<feature type="compositionally biased region" description="Low complexity" evidence="1">
    <location>
        <begin position="114"/>
        <end position="125"/>
    </location>
</feature>
<dbReference type="GeneID" id="105743393"/>
<evidence type="ECO:0000313" key="2">
    <source>
        <dbReference type="Proteomes" id="UP000515203"/>
    </source>
</evidence>
<dbReference type="RefSeq" id="XP_012372161.1">
    <property type="nucleotide sequence ID" value="XM_012516707.1"/>
</dbReference>
<dbReference type="InParanoid" id="A0A6P3VDC9"/>
<name>A0A6P3VDC9_OCTDE</name>
<dbReference type="PRINTS" id="PR01217">
    <property type="entry name" value="PRICHEXTENSN"/>
</dbReference>
<feature type="compositionally biased region" description="Polar residues" evidence="1">
    <location>
        <begin position="1"/>
        <end position="21"/>
    </location>
</feature>
<feature type="compositionally biased region" description="Pro residues" evidence="1">
    <location>
        <begin position="159"/>
        <end position="178"/>
    </location>
</feature>
<feature type="compositionally biased region" description="Polar residues" evidence="1">
    <location>
        <begin position="201"/>
        <end position="211"/>
    </location>
</feature>
<sequence length="211" mass="22097">MSSSSCTGFSSPLLPQTSAATITHRGPGPKTTAEAETPSVTPRGRVPPRFSRPQDALSSGPGASGFLPGASSCPRPPRAAEARTGCAAGRVAGLPSPPRHPSQPHNPAKRRGAARSAHLAAAASEAHTHVTDSPLARNDQRRERCEQADAPSRTTRPCPSRPCGPPPPCPPRPLPPQRRPAVLLLPTPPTHSRESTHNSRENNSLVQPAQK</sequence>
<organism evidence="2 3">
    <name type="scientific">Octodon degus</name>
    <name type="common">Degu</name>
    <name type="synonym">Sciurus degus</name>
    <dbReference type="NCBI Taxonomy" id="10160"/>
    <lineage>
        <taxon>Eukaryota</taxon>
        <taxon>Metazoa</taxon>
        <taxon>Chordata</taxon>
        <taxon>Craniata</taxon>
        <taxon>Vertebrata</taxon>
        <taxon>Euteleostomi</taxon>
        <taxon>Mammalia</taxon>
        <taxon>Eutheria</taxon>
        <taxon>Euarchontoglires</taxon>
        <taxon>Glires</taxon>
        <taxon>Rodentia</taxon>
        <taxon>Hystricomorpha</taxon>
        <taxon>Octodontidae</taxon>
        <taxon>Octodon</taxon>
    </lineage>
</organism>
<dbReference type="AlphaFoldDB" id="A0A6P3VDC9"/>
<keyword evidence="2" id="KW-1185">Reference proteome</keyword>
<dbReference type="Proteomes" id="UP000515203">
    <property type="component" value="Unplaced"/>
</dbReference>
<accession>A0A6P3VDC9</accession>